<dbReference type="PROSITE" id="PS00260">
    <property type="entry name" value="GLUCAGON"/>
    <property type="match status" value="1"/>
</dbReference>
<evidence type="ECO:0000256" key="1">
    <source>
        <dbReference type="ARBA" id="ARBA00004613"/>
    </source>
</evidence>
<dbReference type="Ensembl" id="ENSCCRT00010015981.1">
    <property type="protein sequence ID" value="ENSCCRP00010014673.1"/>
    <property type="gene ID" value="ENSCCRG00010006334.1"/>
</dbReference>
<dbReference type="InterPro" id="IPR000532">
    <property type="entry name" value="Glucagon_GIP_secretin_VIP"/>
</dbReference>
<dbReference type="PANTHER" id="PTHR11418:SF0">
    <property type="entry name" value="PRO-GLUCAGON"/>
    <property type="match status" value="1"/>
</dbReference>
<evidence type="ECO:0000313" key="6">
    <source>
        <dbReference type="Proteomes" id="UP000694427"/>
    </source>
</evidence>
<dbReference type="GO" id="GO:0031769">
    <property type="term" value="F:glucagon receptor binding"/>
    <property type="evidence" value="ECO:0007669"/>
    <property type="project" value="TreeGrafter"/>
</dbReference>
<evidence type="ECO:0000313" key="5">
    <source>
        <dbReference type="Ensembl" id="ENSCCRP00020016992.1"/>
    </source>
</evidence>
<dbReference type="PANTHER" id="PTHR11418">
    <property type="entry name" value="GLUCAGON"/>
    <property type="match status" value="1"/>
</dbReference>
<dbReference type="SMART" id="SM00070">
    <property type="entry name" value="GLUCA"/>
    <property type="match status" value="1"/>
</dbReference>
<keyword evidence="6" id="KW-1185">Reference proteome</keyword>
<evidence type="ECO:0000259" key="4">
    <source>
        <dbReference type="PROSITE" id="PS00260"/>
    </source>
</evidence>
<proteinExistence type="inferred from homology"/>
<dbReference type="Proteomes" id="UP000694427">
    <property type="component" value="Unplaced"/>
</dbReference>
<protein>
    <recommendedName>
        <fullName evidence="4">Glucagon / GIP / secretin / VIP family domain-containing protein</fullName>
    </recommendedName>
</protein>
<dbReference type="Ensembl" id="ENSCCRT00020018683.1">
    <property type="protein sequence ID" value="ENSCCRP00020016992.1"/>
    <property type="gene ID" value="ENSCCRG00020008149.1"/>
</dbReference>
<accession>A0A8C2CTQ5</accession>
<name>A0A8C2CTQ5_CYPCA</name>
<dbReference type="AlphaFoldDB" id="A0A8C2CTQ5"/>
<feature type="domain" description="Glucagon / GIP / secretin / VIP family" evidence="4">
    <location>
        <begin position="25"/>
        <end position="47"/>
    </location>
</feature>
<keyword evidence="3" id="KW-0964">Secreted</keyword>
<dbReference type="GO" id="GO:0042594">
    <property type="term" value="P:response to starvation"/>
    <property type="evidence" value="ECO:0007669"/>
    <property type="project" value="TreeGrafter"/>
</dbReference>
<dbReference type="Pfam" id="PF00123">
    <property type="entry name" value="Hormone_2"/>
    <property type="match status" value="1"/>
</dbReference>
<evidence type="ECO:0000256" key="3">
    <source>
        <dbReference type="ARBA" id="ARBA00022525"/>
    </source>
</evidence>
<organism evidence="5 7">
    <name type="scientific">Cyprinus carpio</name>
    <name type="common">Common carp</name>
    <dbReference type="NCBI Taxonomy" id="7962"/>
    <lineage>
        <taxon>Eukaryota</taxon>
        <taxon>Metazoa</taxon>
        <taxon>Chordata</taxon>
        <taxon>Craniata</taxon>
        <taxon>Vertebrata</taxon>
        <taxon>Euteleostomi</taxon>
        <taxon>Actinopterygii</taxon>
        <taxon>Neopterygii</taxon>
        <taxon>Teleostei</taxon>
        <taxon>Ostariophysi</taxon>
        <taxon>Cypriniformes</taxon>
        <taxon>Cyprinidae</taxon>
        <taxon>Cyprininae</taxon>
        <taxon>Cyprinus</taxon>
    </lineage>
</organism>
<reference evidence="5" key="1">
    <citation type="submission" date="2025-05" db="UniProtKB">
        <authorList>
            <consortium name="Ensembl"/>
        </authorList>
    </citation>
    <scope>IDENTIFICATION</scope>
</reference>
<dbReference type="Proteomes" id="UP000694701">
    <property type="component" value="Unplaced"/>
</dbReference>
<comment type="similarity">
    <text evidence="2">Belongs to the glucagon family.</text>
</comment>
<dbReference type="GO" id="GO:0005179">
    <property type="term" value="F:hormone activity"/>
    <property type="evidence" value="ECO:0007669"/>
    <property type="project" value="InterPro"/>
</dbReference>
<dbReference type="Gene3D" id="6.10.250.590">
    <property type="match status" value="1"/>
</dbReference>
<comment type="subcellular location">
    <subcellularLocation>
        <location evidence="1">Secreted</location>
    </subcellularLocation>
</comment>
<evidence type="ECO:0000256" key="2">
    <source>
        <dbReference type="ARBA" id="ARBA00008369"/>
    </source>
</evidence>
<dbReference type="InterPro" id="IPR015550">
    <property type="entry name" value="Glucagon"/>
</dbReference>
<dbReference type="GO" id="GO:0005576">
    <property type="term" value="C:extracellular region"/>
    <property type="evidence" value="ECO:0007669"/>
    <property type="project" value="UniProtKB-SubCell"/>
</dbReference>
<sequence length="107" mass="12811">MLTRCLPHMCSVTENRGANLQSRRHVDGSFTSDVNKVLDSIAAKEYLQWVMNSKTYMNIMNANQYKKKLWVYFKKVLCGYYEREKERNDFRKCIITDLTLEYFFLCN</sequence>
<evidence type="ECO:0000313" key="7">
    <source>
        <dbReference type="Proteomes" id="UP000694701"/>
    </source>
</evidence>